<name>A0ABY0G5I2_9PLEO</name>
<dbReference type="EMBL" id="PDXF01000029">
    <property type="protein sequence ID" value="RYN97404.1"/>
    <property type="molecule type" value="Genomic_DNA"/>
</dbReference>
<comment type="caution">
    <text evidence="1">The sequence shown here is derived from an EMBL/GenBank/DDBJ whole genome shotgun (WGS) entry which is preliminary data.</text>
</comment>
<evidence type="ECO:0000313" key="1">
    <source>
        <dbReference type="EMBL" id="RYN97404.1"/>
    </source>
</evidence>
<protein>
    <submittedName>
        <fullName evidence="1">Uncharacterized protein</fullName>
    </submittedName>
</protein>
<sequence length="588" mass="66113">MISWAIDGAIQMAIETVKDMTDHEHDPAFWELYGPRAVQNLTSIRSAFEQVAHGPWTIEASCNIDDQDPACSDSFMYGGIGDMITEGQAAKRDESQTFSAKLTFCQDFFTLPPLDHRIQLGVSSDGPYLGTRYDLGYYHDNQGKSFTTTLLRSLFRYLPVTEGLNRPISDLWVLLRQIAGDTTWSACYGIYCAKVLARLNDPSIDWASVNADNYALYALSKYVAPRIRGNFTFLPEMKDYLNVWKVFAVPQGAANDAPAVVYDLYGKPTFSQTYYNATRLQSSTGTFDPNNILDINWKADISHTPFLKNIDTYPSTYSSELARWESEFTPAFQDSLVNIDATYNHTCFGDTTSSHPEANYFDGYEALDFARTFCEDIVAHREEGNDLPSTVRAALWTKNFTRQYTLKKTNPGMHLGFAVTGDPASYIESRNADWLFEGPDISANVDHCVLTYKDIISHCDTDSTKRKGGSLKLNDIIYGVHTIPSNRESSDPWITDYSSLGELECADYNITSYWRVASFNEKLRAESHSLLAPPIAITDADRLSKLCTCWYSEHPLTADMFCKDPAGSCEELARNDKRVAAGWKEFVC</sequence>
<dbReference type="Gene3D" id="3.40.390.10">
    <property type="entry name" value="Collagenase (Catalytic Domain)"/>
    <property type="match status" value="1"/>
</dbReference>
<proteinExistence type="predicted"/>
<evidence type="ECO:0000313" key="2">
    <source>
        <dbReference type="Proteomes" id="UP000293195"/>
    </source>
</evidence>
<organism evidence="1 2">
    <name type="scientific">Alternaria tenuissima</name>
    <dbReference type="NCBI Taxonomy" id="119927"/>
    <lineage>
        <taxon>Eukaryota</taxon>
        <taxon>Fungi</taxon>
        <taxon>Dikarya</taxon>
        <taxon>Ascomycota</taxon>
        <taxon>Pezizomycotina</taxon>
        <taxon>Dothideomycetes</taxon>
        <taxon>Pleosporomycetidae</taxon>
        <taxon>Pleosporales</taxon>
        <taxon>Pleosporineae</taxon>
        <taxon>Pleosporaceae</taxon>
        <taxon>Alternaria</taxon>
        <taxon>Alternaria sect. Alternaria</taxon>
        <taxon>Alternaria alternata complex</taxon>
    </lineage>
</organism>
<reference evidence="2" key="1">
    <citation type="journal article" date="2019" name="bioRxiv">
        <title>Genomics, evolutionary history and diagnostics of the Alternaria alternata species group including apple and Asian pear pathotypes.</title>
        <authorList>
            <person name="Armitage A.D."/>
            <person name="Cockerton H.M."/>
            <person name="Sreenivasaprasad S."/>
            <person name="Woodhall J.W."/>
            <person name="Lane C.R."/>
            <person name="Harrison R.J."/>
            <person name="Clarkson J.P."/>
        </authorList>
    </citation>
    <scope>NUCLEOTIDE SEQUENCE [LARGE SCALE GENOMIC DNA]</scope>
    <source>
        <strain evidence="2">FERA 635</strain>
    </source>
</reference>
<keyword evidence="2" id="KW-1185">Reference proteome</keyword>
<gene>
    <name evidence="1" type="ORF">AA0119_g7469</name>
</gene>
<accession>A0ABY0G5I2</accession>
<dbReference type="InterPro" id="IPR024079">
    <property type="entry name" value="MetalloPept_cat_dom_sf"/>
</dbReference>
<dbReference type="Proteomes" id="UP000293195">
    <property type="component" value="Unassembled WGS sequence"/>
</dbReference>